<dbReference type="InterPro" id="IPR033731">
    <property type="entry name" value="GlyRS-like_core"/>
</dbReference>
<dbReference type="PRINTS" id="PR01043">
    <property type="entry name" value="TRNASYNTHGLY"/>
</dbReference>
<gene>
    <name evidence="7" type="ORF">A3A03_02685</name>
</gene>
<name>A0A1F6XKT9_9BACT</name>
<keyword evidence="1 7" id="KW-0436">Ligase</keyword>
<dbReference type="NCBIfam" id="NF003211">
    <property type="entry name" value="PRK04173.1"/>
    <property type="match status" value="1"/>
</dbReference>
<dbReference type="InterPro" id="IPR002314">
    <property type="entry name" value="aa-tRNA-synt_IIb"/>
</dbReference>
<dbReference type="GO" id="GO:0005524">
    <property type="term" value="F:ATP binding"/>
    <property type="evidence" value="ECO:0007669"/>
    <property type="project" value="UniProtKB-KW"/>
</dbReference>
<organism evidence="7 8">
    <name type="scientific">Candidatus Nomurabacteria bacterium RIFCSPLOWO2_01_FULL_40_18</name>
    <dbReference type="NCBI Taxonomy" id="1801773"/>
    <lineage>
        <taxon>Bacteria</taxon>
        <taxon>Candidatus Nomuraibacteriota</taxon>
    </lineage>
</organism>
<keyword evidence="2" id="KW-0547">Nucleotide-binding</keyword>
<dbReference type="Gene3D" id="3.40.50.800">
    <property type="entry name" value="Anticodon-binding domain"/>
    <property type="match status" value="1"/>
</dbReference>
<dbReference type="InterPro" id="IPR004154">
    <property type="entry name" value="Anticodon-bd"/>
</dbReference>
<dbReference type="GO" id="GO:0004820">
    <property type="term" value="F:glycine-tRNA ligase activity"/>
    <property type="evidence" value="ECO:0007669"/>
    <property type="project" value="TreeGrafter"/>
</dbReference>
<evidence type="ECO:0000256" key="3">
    <source>
        <dbReference type="ARBA" id="ARBA00022840"/>
    </source>
</evidence>
<dbReference type="Pfam" id="PF03129">
    <property type="entry name" value="HGTP_anticodon"/>
    <property type="match status" value="1"/>
</dbReference>
<dbReference type="GO" id="GO:0006426">
    <property type="term" value="P:glycyl-tRNA aminoacylation"/>
    <property type="evidence" value="ECO:0007669"/>
    <property type="project" value="TreeGrafter"/>
</dbReference>
<evidence type="ECO:0000256" key="4">
    <source>
        <dbReference type="ARBA" id="ARBA00022917"/>
    </source>
</evidence>
<evidence type="ECO:0000313" key="8">
    <source>
        <dbReference type="Proteomes" id="UP000176629"/>
    </source>
</evidence>
<dbReference type="PANTHER" id="PTHR10745:SF8">
    <property type="entry name" value="DNA POLYMERASE SUBUNIT GAMMA-2, MITOCHONDRIAL"/>
    <property type="match status" value="1"/>
</dbReference>
<protein>
    <submittedName>
        <fullName evidence="7">Glycine--tRNA ligase</fullName>
    </submittedName>
</protein>
<dbReference type="STRING" id="1801773.A3A03_02685"/>
<dbReference type="Proteomes" id="UP000176629">
    <property type="component" value="Unassembled WGS sequence"/>
</dbReference>
<reference evidence="7 8" key="1">
    <citation type="journal article" date="2016" name="Nat. Commun.">
        <title>Thousands of microbial genomes shed light on interconnected biogeochemical processes in an aquifer system.</title>
        <authorList>
            <person name="Anantharaman K."/>
            <person name="Brown C.T."/>
            <person name="Hug L.A."/>
            <person name="Sharon I."/>
            <person name="Castelle C.J."/>
            <person name="Probst A.J."/>
            <person name="Thomas B.C."/>
            <person name="Singh A."/>
            <person name="Wilkins M.J."/>
            <person name="Karaoz U."/>
            <person name="Brodie E.L."/>
            <person name="Williams K.H."/>
            <person name="Hubbard S.S."/>
            <person name="Banfield J.F."/>
        </authorList>
    </citation>
    <scope>NUCLEOTIDE SEQUENCE [LARGE SCALE GENOMIC DNA]</scope>
</reference>
<evidence type="ECO:0000256" key="2">
    <source>
        <dbReference type="ARBA" id="ARBA00022741"/>
    </source>
</evidence>
<keyword evidence="4" id="KW-0648">Protein biosynthesis</keyword>
<evidence type="ECO:0000256" key="5">
    <source>
        <dbReference type="ARBA" id="ARBA00023146"/>
    </source>
</evidence>
<keyword evidence="5" id="KW-0030">Aminoacyl-tRNA synthetase</keyword>
<accession>A0A1F6XKT9</accession>
<feature type="domain" description="Aminoacyl-transfer RNA synthetases class-II family profile" evidence="6">
    <location>
        <begin position="9"/>
        <end position="305"/>
    </location>
</feature>
<evidence type="ECO:0000259" key="6">
    <source>
        <dbReference type="PROSITE" id="PS50862"/>
    </source>
</evidence>
<comment type="caution">
    <text evidence="7">The sequence shown here is derived from an EMBL/GenBank/DDBJ whole genome shotgun (WGS) entry which is preliminary data.</text>
</comment>
<dbReference type="EMBL" id="MFUX01000011">
    <property type="protein sequence ID" value="OGI94764.1"/>
    <property type="molecule type" value="Genomic_DNA"/>
</dbReference>
<dbReference type="InterPro" id="IPR045864">
    <property type="entry name" value="aa-tRNA-synth_II/BPL/LPL"/>
</dbReference>
<dbReference type="InterPro" id="IPR006195">
    <property type="entry name" value="aa-tRNA-synth_II"/>
</dbReference>
<dbReference type="Pfam" id="PF00587">
    <property type="entry name" value="tRNA-synt_2b"/>
    <property type="match status" value="1"/>
</dbReference>
<evidence type="ECO:0000256" key="1">
    <source>
        <dbReference type="ARBA" id="ARBA00022598"/>
    </source>
</evidence>
<dbReference type="CDD" id="cd00774">
    <property type="entry name" value="GlyRS-like_core"/>
    <property type="match status" value="1"/>
</dbReference>
<dbReference type="AlphaFoldDB" id="A0A1F6XKT9"/>
<evidence type="ECO:0000313" key="7">
    <source>
        <dbReference type="EMBL" id="OGI94764.1"/>
    </source>
</evidence>
<dbReference type="GO" id="GO:0005737">
    <property type="term" value="C:cytoplasm"/>
    <property type="evidence" value="ECO:0007669"/>
    <property type="project" value="TreeGrafter"/>
</dbReference>
<dbReference type="InterPro" id="IPR027031">
    <property type="entry name" value="Gly-tRNA_synthase/POLG2"/>
</dbReference>
<sequence>MKKDRTDNDLMEKIVSLCKRRGLIYPGSEIYGGLAGTYDWGHFGVALKNNIKQSWWKKFVDSRRDMYGIDAAILMRQEVWQASGHVAGFSDPTPDGKQFNVMFKTQVGAGDETTVSYLRPETAQGMFVNFKNTVDAFHPKLPFGMVQIGKAFRNEIAPRDFLFRQREFEQMEIEYFIRPADWEKYFEYWRSEMLDWMQELGLDMGRVHELEVLDADRAHYSKRTIDFEFDFPFGRKELFGLAYRTDFDLKIHKLEYVDKENSEKMIPHVIEPSMGIDRAVLSLLVSVYTEDEKNGELRSYLKFKPNIAPVICAISPLLKNKPELVEYANTKVYVPLKAEFGRVAWDDNGNIGKRYRRQDEIGTPFCIVVDFDTLTDNAVTVRDRDTGAQERVKVEDLKKYIKERI</sequence>
<dbReference type="InterPro" id="IPR036621">
    <property type="entry name" value="Anticodon-bd_dom_sf"/>
</dbReference>
<dbReference type="SUPFAM" id="SSF52954">
    <property type="entry name" value="Class II aaRS ABD-related"/>
    <property type="match status" value="1"/>
</dbReference>
<dbReference type="SUPFAM" id="SSF55681">
    <property type="entry name" value="Class II aaRS and biotin synthetases"/>
    <property type="match status" value="1"/>
</dbReference>
<proteinExistence type="predicted"/>
<keyword evidence="3" id="KW-0067">ATP-binding</keyword>
<dbReference type="PROSITE" id="PS50862">
    <property type="entry name" value="AA_TRNA_LIGASE_II"/>
    <property type="match status" value="1"/>
</dbReference>
<dbReference type="PANTHER" id="PTHR10745">
    <property type="entry name" value="GLYCYL-TRNA SYNTHETASE/DNA POLYMERASE SUBUNIT GAMMA-2"/>
    <property type="match status" value="1"/>
</dbReference>
<dbReference type="Gene3D" id="3.30.930.10">
    <property type="entry name" value="Bira Bifunctional Protein, Domain 2"/>
    <property type="match status" value="1"/>
</dbReference>